<feature type="domain" description="Helix-turn-helix" evidence="1">
    <location>
        <begin position="43"/>
        <end position="92"/>
    </location>
</feature>
<reference evidence="3" key="1">
    <citation type="submission" date="2017-01" db="EMBL/GenBank/DDBJ databases">
        <authorList>
            <person name="Varghese N."/>
            <person name="Submissions S."/>
        </authorList>
    </citation>
    <scope>NUCLEOTIDE SEQUENCE [LARGE SCALE GENOMIC DNA]</scope>
    <source>
        <strain evidence="3">DSM 21054</strain>
    </source>
</reference>
<dbReference type="InterPro" id="IPR036388">
    <property type="entry name" value="WH-like_DNA-bd_sf"/>
</dbReference>
<dbReference type="Proteomes" id="UP000186917">
    <property type="component" value="Unassembled WGS sequence"/>
</dbReference>
<dbReference type="InterPro" id="IPR009061">
    <property type="entry name" value="DNA-bd_dom_put_sf"/>
</dbReference>
<proteinExistence type="predicted"/>
<protein>
    <submittedName>
        <fullName evidence="2">Helix-turn-helix domain-containing protein</fullName>
    </submittedName>
</protein>
<dbReference type="Pfam" id="PF12728">
    <property type="entry name" value="HTH_17"/>
    <property type="match status" value="1"/>
</dbReference>
<dbReference type="RefSeq" id="WP_076381728.1">
    <property type="nucleotide sequence ID" value="NZ_AP017422.1"/>
</dbReference>
<organism evidence="2 3">
    <name type="scientific">Filimonas lacunae</name>
    <dbReference type="NCBI Taxonomy" id="477680"/>
    <lineage>
        <taxon>Bacteria</taxon>
        <taxon>Pseudomonadati</taxon>
        <taxon>Bacteroidota</taxon>
        <taxon>Chitinophagia</taxon>
        <taxon>Chitinophagales</taxon>
        <taxon>Chitinophagaceae</taxon>
        <taxon>Filimonas</taxon>
    </lineage>
</organism>
<keyword evidence="3" id="KW-1185">Reference proteome</keyword>
<dbReference type="SUPFAM" id="SSF46955">
    <property type="entry name" value="Putative DNA-binding domain"/>
    <property type="match status" value="1"/>
</dbReference>
<evidence type="ECO:0000259" key="1">
    <source>
        <dbReference type="Pfam" id="PF12728"/>
    </source>
</evidence>
<dbReference type="Gene3D" id="1.10.10.10">
    <property type="entry name" value="Winged helix-like DNA-binding domain superfamily/Winged helix DNA-binding domain"/>
    <property type="match status" value="1"/>
</dbReference>
<dbReference type="EMBL" id="FTOR01000010">
    <property type="protein sequence ID" value="SIT31379.1"/>
    <property type="molecule type" value="Genomic_DNA"/>
</dbReference>
<accession>A0A1N7R8K2</accession>
<dbReference type="OrthoDB" id="1097811at2"/>
<evidence type="ECO:0000313" key="3">
    <source>
        <dbReference type="Proteomes" id="UP000186917"/>
    </source>
</evidence>
<evidence type="ECO:0000313" key="2">
    <source>
        <dbReference type="EMBL" id="SIT31379.1"/>
    </source>
</evidence>
<gene>
    <name evidence="2" type="ORF">SAMN05421788_110150</name>
</gene>
<sequence length="107" mass="12188">MDTILIPNEGDFKRWIKEAIKECIGDLSSIQLNNESTSEQEPLLSRKEIAGIFKVSLVTLHEWMKGGLPFHKQGGRVYFFKSEVIAYIKQKRGNNSVIQMAILKHVA</sequence>
<name>A0A1N7R8K2_9BACT</name>
<dbReference type="AlphaFoldDB" id="A0A1N7R8K2"/>
<dbReference type="InterPro" id="IPR041657">
    <property type="entry name" value="HTH_17"/>
</dbReference>